<evidence type="ECO:0000256" key="3">
    <source>
        <dbReference type="ARBA" id="ARBA00022692"/>
    </source>
</evidence>
<dbReference type="AlphaFoldDB" id="A0AB34KMJ7"/>
<evidence type="ECO:0008006" key="14">
    <source>
        <dbReference type="Google" id="ProtNLM"/>
    </source>
</evidence>
<keyword evidence="3 9" id="KW-0812">Transmembrane</keyword>
<evidence type="ECO:0000256" key="11">
    <source>
        <dbReference type="SAM" id="Phobius"/>
    </source>
</evidence>
<gene>
    <name evidence="12" type="ORF">WHR41_06551</name>
</gene>
<accession>A0AB34KMJ7</accession>
<feature type="transmembrane region" description="Helical" evidence="11">
    <location>
        <begin position="205"/>
        <end position="230"/>
    </location>
</feature>
<dbReference type="GO" id="GO:0005886">
    <property type="term" value="C:plasma membrane"/>
    <property type="evidence" value="ECO:0007669"/>
    <property type="project" value="TreeGrafter"/>
</dbReference>
<keyword evidence="7" id="KW-0325">Glycoprotein</keyword>
<dbReference type="EMBL" id="JAAQHG020000023">
    <property type="protein sequence ID" value="KAL1584810.1"/>
    <property type="molecule type" value="Genomic_DNA"/>
</dbReference>
<comment type="caution">
    <text evidence="12">The sequence shown here is derived from an EMBL/GenBank/DDBJ whole genome shotgun (WGS) entry which is preliminary data.</text>
</comment>
<dbReference type="GO" id="GO:0015250">
    <property type="term" value="F:water channel activity"/>
    <property type="evidence" value="ECO:0007669"/>
    <property type="project" value="TreeGrafter"/>
</dbReference>
<keyword evidence="13" id="KW-1185">Reference proteome</keyword>
<feature type="transmembrane region" description="Helical" evidence="11">
    <location>
        <begin position="117"/>
        <end position="135"/>
    </location>
</feature>
<dbReference type="InterPro" id="IPR023271">
    <property type="entry name" value="Aquaporin-like"/>
</dbReference>
<feature type="transmembrane region" description="Helical" evidence="11">
    <location>
        <begin position="175"/>
        <end position="198"/>
    </location>
</feature>
<dbReference type="PANTHER" id="PTHR19139:SF199">
    <property type="entry name" value="MIP17260P"/>
    <property type="match status" value="1"/>
</dbReference>
<name>A0AB34KMJ7_9PEZI</name>
<evidence type="ECO:0000256" key="8">
    <source>
        <dbReference type="ARBA" id="ARBA00034651"/>
    </source>
</evidence>
<comment type="catalytic activity">
    <reaction evidence="8">
        <text>H2O(in) = H2O(out)</text>
        <dbReference type="Rhea" id="RHEA:29667"/>
        <dbReference type="ChEBI" id="CHEBI:15377"/>
    </reaction>
</comment>
<dbReference type="Pfam" id="PF00230">
    <property type="entry name" value="MIP"/>
    <property type="match status" value="1"/>
</dbReference>
<dbReference type="PRINTS" id="PR00783">
    <property type="entry name" value="MINTRINSICP"/>
</dbReference>
<feature type="compositionally biased region" description="Polar residues" evidence="10">
    <location>
        <begin position="359"/>
        <end position="368"/>
    </location>
</feature>
<dbReference type="InterPro" id="IPR034294">
    <property type="entry name" value="Aquaporin_transptr"/>
</dbReference>
<keyword evidence="9" id="KW-0813">Transport</keyword>
<keyword evidence="5 11" id="KW-1133">Transmembrane helix</keyword>
<organism evidence="12 13">
    <name type="scientific">Cladosporium halotolerans</name>
    <dbReference type="NCBI Taxonomy" id="1052096"/>
    <lineage>
        <taxon>Eukaryota</taxon>
        <taxon>Fungi</taxon>
        <taxon>Dikarya</taxon>
        <taxon>Ascomycota</taxon>
        <taxon>Pezizomycotina</taxon>
        <taxon>Dothideomycetes</taxon>
        <taxon>Dothideomycetidae</taxon>
        <taxon>Cladosporiales</taxon>
        <taxon>Cladosporiaceae</taxon>
        <taxon>Cladosporium</taxon>
    </lineage>
</organism>
<dbReference type="PANTHER" id="PTHR19139">
    <property type="entry name" value="AQUAPORIN TRANSPORTER"/>
    <property type="match status" value="1"/>
</dbReference>
<evidence type="ECO:0000256" key="6">
    <source>
        <dbReference type="ARBA" id="ARBA00023136"/>
    </source>
</evidence>
<comment type="similarity">
    <text evidence="2 9">Belongs to the MIP/aquaporin (TC 1.A.8) family.</text>
</comment>
<sequence length="458" mass="48532">MNINQPLQGRGLAIPFTKAANPNAELDDSELRLPLLNKIPDSLRNHFIAMCGEYVGTVLFLWFALSGAQVANSIPSSAGLTVEETGSNPQQLQYISLCFGFSLAVNAWVFFRISGGLFNPAVTFGMCLIGALPWVRGALLFVAQILGGLTAAALVSCMFPGRLDVQTTLGGGTTVAQGLFIEMFLTAQLVFTIFMLAAEKHKGTFIAPVGIGLSLFVAELTGVFFTGGSLNPARSFGPAVLNTSFVSYHWIYWLGPVLGSIVAAGFYKFIKILEYETANPDQDMDHAAKVQRKKRLLMEAGINEVDAYKVAEELQVEAVEGKGEKVDLGNGGPDASVLANGQGRSRSDVDKEGMYGTGFRQSSSTDKTATAPERPGVAPTQATDGQVGRYSYLGKAGRQLPSTGSGNGVRTDSPAIASPDAVFVSHDAPNEGLGDLWAGSAQGQMPRNRFARTASSGV</sequence>
<dbReference type="GeneID" id="96007994"/>
<proteinExistence type="inferred from homology"/>
<keyword evidence="6 11" id="KW-0472">Membrane</keyword>
<dbReference type="Gene3D" id="1.20.1080.10">
    <property type="entry name" value="Glycerol uptake facilitator protein"/>
    <property type="match status" value="1"/>
</dbReference>
<evidence type="ECO:0000256" key="1">
    <source>
        <dbReference type="ARBA" id="ARBA00004141"/>
    </source>
</evidence>
<evidence type="ECO:0000256" key="9">
    <source>
        <dbReference type="RuleBase" id="RU000477"/>
    </source>
</evidence>
<feature type="transmembrane region" description="Helical" evidence="11">
    <location>
        <begin position="142"/>
        <end position="163"/>
    </location>
</feature>
<dbReference type="SUPFAM" id="SSF81338">
    <property type="entry name" value="Aquaporin-like"/>
    <property type="match status" value="1"/>
</dbReference>
<feature type="region of interest" description="Disordered" evidence="10">
    <location>
        <begin position="437"/>
        <end position="458"/>
    </location>
</feature>
<reference evidence="12 13" key="1">
    <citation type="journal article" date="2020" name="Microbiol. Resour. Announc.">
        <title>Draft Genome Sequence of a Cladosporium Species Isolated from the Mesophotic Ascidian Didemnum maculosum.</title>
        <authorList>
            <person name="Gioti A."/>
            <person name="Siaperas R."/>
            <person name="Nikolaivits E."/>
            <person name="Le Goff G."/>
            <person name="Ouazzani J."/>
            <person name="Kotoulas G."/>
            <person name="Topakas E."/>
        </authorList>
    </citation>
    <scope>NUCLEOTIDE SEQUENCE [LARGE SCALE GENOMIC DNA]</scope>
    <source>
        <strain evidence="12 13">TM138-S3</strain>
    </source>
</reference>
<keyword evidence="4" id="KW-0677">Repeat</keyword>
<protein>
    <recommendedName>
        <fullName evidence="14">Aquaporin</fullName>
    </recommendedName>
</protein>
<evidence type="ECO:0000313" key="12">
    <source>
        <dbReference type="EMBL" id="KAL1584810.1"/>
    </source>
</evidence>
<evidence type="ECO:0000256" key="2">
    <source>
        <dbReference type="ARBA" id="ARBA00006175"/>
    </source>
</evidence>
<feature type="region of interest" description="Disordered" evidence="10">
    <location>
        <begin position="324"/>
        <end position="386"/>
    </location>
</feature>
<evidence type="ECO:0000256" key="7">
    <source>
        <dbReference type="ARBA" id="ARBA00023180"/>
    </source>
</evidence>
<feature type="transmembrane region" description="Helical" evidence="11">
    <location>
        <begin position="47"/>
        <end position="71"/>
    </location>
</feature>
<evidence type="ECO:0000256" key="10">
    <source>
        <dbReference type="SAM" id="MobiDB-lite"/>
    </source>
</evidence>
<evidence type="ECO:0000256" key="5">
    <source>
        <dbReference type="ARBA" id="ARBA00022989"/>
    </source>
</evidence>
<evidence type="ECO:0000256" key="4">
    <source>
        <dbReference type="ARBA" id="ARBA00022737"/>
    </source>
</evidence>
<dbReference type="Proteomes" id="UP000803884">
    <property type="component" value="Unassembled WGS sequence"/>
</dbReference>
<comment type="subcellular location">
    <subcellularLocation>
        <location evidence="1">Membrane</location>
        <topology evidence="1">Multi-pass membrane protein</topology>
    </subcellularLocation>
</comment>
<dbReference type="FunFam" id="1.20.1080.10:FF:000024">
    <property type="entry name" value="MIP aquaporin (Eurofung)"/>
    <property type="match status" value="1"/>
</dbReference>
<evidence type="ECO:0000313" key="13">
    <source>
        <dbReference type="Proteomes" id="UP000803884"/>
    </source>
</evidence>
<dbReference type="InterPro" id="IPR000425">
    <property type="entry name" value="MIP"/>
</dbReference>
<feature type="transmembrane region" description="Helical" evidence="11">
    <location>
        <begin position="250"/>
        <end position="270"/>
    </location>
</feature>
<dbReference type="RefSeq" id="XP_069227916.1">
    <property type="nucleotide sequence ID" value="XM_069375156.1"/>
</dbReference>